<keyword evidence="1" id="KW-0378">Hydrolase</keyword>
<dbReference type="Pfam" id="PF01464">
    <property type="entry name" value="SLT"/>
    <property type="match status" value="1"/>
</dbReference>
<feature type="topological domain" description="Periplasmic" evidence="1">
    <location>
        <begin position="1"/>
        <end position="1142"/>
    </location>
</feature>
<gene>
    <name evidence="4" type="ORF">vBYenPWY_53</name>
</gene>
<dbReference type="EMBL" id="OP161219">
    <property type="protein sequence ID" value="UYE95521.1"/>
    <property type="molecule type" value="Genomic_DNA"/>
</dbReference>
<dbReference type="GO" id="GO:0098994">
    <property type="term" value="P:symbiont entry into host cell via disruption of host cell envelope"/>
    <property type="evidence" value="ECO:0007669"/>
    <property type="project" value="UniProtKB-KW"/>
</dbReference>
<dbReference type="InterPro" id="IPR000189">
    <property type="entry name" value="Transglyc_AS"/>
</dbReference>
<keyword evidence="1" id="KW-1235">Degradation of host cell envelope components during virus entry</keyword>
<keyword evidence="1" id="KW-1244">Viral short tail ejection system</keyword>
<organism evidence="4">
    <name type="scientific">Yersinia phage vB_YenP_WW2</name>
    <dbReference type="NCBI Taxonomy" id="2973654"/>
    <lineage>
        <taxon>Viruses</taxon>
        <taxon>Duplodnaviria</taxon>
        <taxon>Heunggongvirae</taxon>
        <taxon>Uroviricota</taxon>
        <taxon>Caudoviricetes</taxon>
    </lineage>
</organism>
<feature type="compositionally biased region" description="Polar residues" evidence="2">
    <location>
        <begin position="544"/>
        <end position="553"/>
    </location>
</feature>
<reference evidence="4" key="1">
    <citation type="submission" date="2022-08" db="EMBL/GenBank/DDBJ databases">
        <authorList>
            <person name="Wang Z."/>
        </authorList>
    </citation>
    <scope>NUCLEOTIDE SEQUENCE</scope>
</reference>
<dbReference type="GO" id="GO:0099002">
    <property type="term" value="P:symbiont genome ejection through host cell envelope, short tail mechanism"/>
    <property type="evidence" value="ECO:0007669"/>
    <property type="project" value="UniProtKB-UniRule"/>
</dbReference>
<name>A0AAT9S9Z3_9CAUD</name>
<keyword evidence="1" id="KW-1236">Degradation of host peptidoglycans during virus entry</keyword>
<comment type="function">
    <text evidence="1">Component of the cylindrical core that assembles on the inner surface of the capsid during capsid formation and plays a role in viral DNA ejection into the host cell. The inner core is composed of stacked rings of gp14, gp15 and gp16 proteins. Following binding to the host cell surface, the internal core is disassembled and gp16 is ejected along with gp14 and gp15 into the infected cell. Gp16 probably inserts in the host inner membrane and remains associated with gp15. The gp15-gp16 complex binds to both the viral DNA and the host inner membrane, probably escorting the leading end of the genome through the periplasm and controlling the extent of DNA translocated into the host cell. Functions as an exolysin that catalyzes the cleavage of the glycosidic bonds between N-acetylmuramic acid and N-acetylglucosamine residues in peptidoglycans allowing the local digestion of the bacterial peptidoglycan wall.</text>
</comment>
<keyword evidence="1" id="KW-1043">Host membrane</keyword>
<dbReference type="InterPro" id="IPR023346">
    <property type="entry name" value="Lysozyme-like_dom_sf"/>
</dbReference>
<keyword evidence="1" id="KW-0812">Transmembrane</keyword>
<dbReference type="SUPFAM" id="SSF53955">
    <property type="entry name" value="Lysozyme-like"/>
    <property type="match status" value="1"/>
</dbReference>
<keyword evidence="1" id="KW-0456">Lyase</keyword>
<comment type="similarity">
    <text evidence="1">Belongs to the transglycosylase Slt family.</text>
</comment>
<accession>A0AAT9S9Z3</accession>
<comment type="catalytic activity">
    <reaction evidence="1">
        <text>Exolytic cleavage of the (1-&gt;4)-beta-glycosidic linkage between N-acetylmuramic acid (MurNAc) and N-acetylglucosamine (GlcNAc) residues in peptidoglycan, from either the reducing or the non-reducing ends of the peptidoglycan chains, with concomitant formation of a 1,6-anhydrobond in the MurNAc residue.</text>
        <dbReference type="EC" id="4.2.2.n1"/>
    </reaction>
</comment>
<evidence type="ECO:0000256" key="2">
    <source>
        <dbReference type="SAM" id="MobiDB-lite"/>
    </source>
</evidence>
<sequence>MDKYDKNVPSDYDGLFQKAADANGVSYDLLRKVAWTESRFQPTAKSKTGPLGMMQFTKATAKAMGLNVTDGPDDDRLVPELSINAAAKHLAELVNKFDGDELKAALAYNQGEGRLGAPQLEAYTKGDFSAISEEGRNYMRNLMDVARSPMSGQLEAFGGITPKGKGIPAEVGLGDIQVEGKRKVTDVLPESTGLNIKGIEQEAPAKSFATDFWDHHKQELSEYDARSAFFGFKKDVDAEIHNSVLGMAFRAGRLDNSFDVFKDVITPTRWNSYVPTQEDLEKLRNSGLPPSYYGVVTGGDAETWDDLIKLAKENYEKDLQKADSGIGAQLAAGVIGAAFDPLSYVPLVGVTGQGFKLINKALVVGAQSAAINMASEGLRTSIAGGEANYTGAVLGGLVFGAGMSAISDTITAGLRRSKPEAEFNNEFVGPLMRMEARETAFNANSEDLSKMNTDSIKFDREYGGVNYAPLDTEPGAVVLPQGQILSDNNPLNPQTLSEFEAVNPERAARGISLGGFTEIGYKTHRSDNATVRSIASDLVRSPTGMESGSNGKFGSTADDIHSRVSSNDNRDWNLYYDKMMEVMKDPEFTVGAPKMSRAEAVEYIDRKIGLAIEHPELQANLSPKELDLMRHVKGHYDLKRELMENPAVFGNPKAVSIFPDSRNKGTYIPRVYDTQSKNLYIQRLGSREALQEAIAKSHLASYYLRPAVKARIDEHLMEVNGLKSTKEVTHEMVRKHAMDKAYGISHTDQFSASSIVDENITGLVGIENNNFLEARNLFDTDVPTTLPDGSQFCVDDIRVFSQRILMPAYDRRVNGDIAIMGSSGKTTKELKDEIMALSKQAEGNGKLKGEVEALKDTVKILTGRARRSPEGAWGTALRSLNDLTFFAKNFYMPIQNFAEIANMLVKGNVSAVAHGIPMINDWVNRRKPMRASEIKELHSMVFGKELDQLMRPSREDHIRRLRESTDTNAVIANAVGTLRFGTQELAARSPWTVMLNGTTNYIIDAARQGVLGDIASAVLSGTGAKFGKANYLKSASISPEQWNGIKQLFRDHTTRDSNGKFTIKDKRAFTYDPRTMDLWRLADKVAGETILRPHKISSQDSVAYGAGVKMVMQFKNFVIKSLNARFVRSFYEATKNNRALDQALTHIVACGLAGGYYVGQAHLKAASLQEDKRKEYLKLALDPKMIAHASISRSSHLGAPLSIYDMIAGVFGDDTYKYTRSTVLPKQPEERDRTKAVTGRQVTGMISGALGDQIPALGFAGQVGGTALNAVSLLKAPNKATEMEFRTGMFNTMREIVPNDPITQQLIMKIYEANGIYVRETPRK</sequence>
<keyword evidence="1" id="KW-1171">Viral genome ejection through host cell envelope</keyword>
<comment type="subcellular location">
    <subcellularLocation>
        <location evidence="1">Virion</location>
    </subcellularLocation>
    <subcellularLocation>
        <location evidence="1">Host cell inner membrane</location>
        <topology evidence="1">Single-pass membrane protein</topology>
    </subcellularLocation>
    <text evidence="1">The gp15-gp16 complex spans the periplasm and the cytoplasmic membrane.</text>
</comment>
<keyword evidence="1" id="KW-1133">Transmembrane helix</keyword>
<dbReference type="InterPro" id="IPR008258">
    <property type="entry name" value="Transglycosylase_SLT_dom_1"/>
</dbReference>
<feature type="active site" evidence="1">
    <location>
        <position position="37"/>
    </location>
</feature>
<dbReference type="GO" id="GO:0008933">
    <property type="term" value="F:peptidoglycan lytic transglycosylase activity"/>
    <property type="evidence" value="ECO:0007669"/>
    <property type="project" value="UniProtKB-UniRule"/>
</dbReference>
<dbReference type="PANTHER" id="PTHR37423:SF2">
    <property type="entry name" value="MEMBRANE-BOUND LYTIC MUREIN TRANSGLYCOSYLASE C"/>
    <property type="match status" value="1"/>
</dbReference>
<keyword evidence="1" id="KW-0472">Membrane</keyword>
<dbReference type="EC" id="4.2.2.n1" evidence="1"/>
<dbReference type="GO" id="GO:0000270">
    <property type="term" value="P:peptidoglycan metabolic process"/>
    <property type="evidence" value="ECO:0007669"/>
    <property type="project" value="InterPro"/>
</dbReference>
<feature type="region of interest" description="Disordered" evidence="2">
    <location>
        <begin position="540"/>
        <end position="564"/>
    </location>
</feature>
<dbReference type="Gene3D" id="1.10.530.10">
    <property type="match status" value="1"/>
</dbReference>
<keyword evidence="1" id="KW-1162">Viral penetration into host cytoplasm</keyword>
<dbReference type="HAMAP" id="MF_04121">
    <property type="entry name" value="TRANSGLYCOSYLASE_T7"/>
    <property type="match status" value="1"/>
</dbReference>
<keyword evidence="1" id="KW-1030">Host cell inner membrane</keyword>
<keyword evidence="1" id="KW-1160">Virus entry into host cell</keyword>
<dbReference type="GO" id="GO:0042742">
    <property type="term" value="P:defense response to bacterium"/>
    <property type="evidence" value="ECO:0007669"/>
    <property type="project" value="UniProtKB-KW"/>
</dbReference>
<feature type="topological domain" description="Cytoplasmic" evidence="1">
    <location>
        <begin position="1164"/>
        <end position="1324"/>
    </location>
</feature>
<evidence type="ECO:0000259" key="3">
    <source>
        <dbReference type="Pfam" id="PF01464"/>
    </source>
</evidence>
<dbReference type="GO" id="GO:0031640">
    <property type="term" value="P:killing of cells of another organism"/>
    <property type="evidence" value="ECO:0007669"/>
    <property type="project" value="UniProtKB-KW"/>
</dbReference>
<keyword evidence="1" id="KW-1032">Host cell membrane</keyword>
<dbReference type="GO" id="GO:0044423">
    <property type="term" value="C:virion component"/>
    <property type="evidence" value="ECO:0007669"/>
    <property type="project" value="UniProtKB-UniRule"/>
</dbReference>
<dbReference type="InterPro" id="IPR038994">
    <property type="entry name" value="Gp16"/>
</dbReference>
<dbReference type="PROSITE" id="PS00922">
    <property type="entry name" value="TRANSGLYCOSYLASE"/>
    <property type="match status" value="1"/>
</dbReference>
<evidence type="ECO:0000256" key="1">
    <source>
        <dbReference type="HAMAP-Rule" id="MF_04121"/>
    </source>
</evidence>
<evidence type="ECO:0000313" key="4">
    <source>
        <dbReference type="EMBL" id="UYE95521.1"/>
    </source>
</evidence>
<dbReference type="PANTHER" id="PTHR37423">
    <property type="entry name" value="SOLUBLE LYTIC MUREIN TRANSGLYCOSYLASE-RELATED"/>
    <property type="match status" value="1"/>
</dbReference>
<keyword evidence="1" id="KW-0946">Virion</keyword>
<dbReference type="GO" id="GO:0016020">
    <property type="term" value="C:membrane"/>
    <property type="evidence" value="ECO:0007669"/>
    <property type="project" value="InterPro"/>
</dbReference>
<dbReference type="GO" id="GO:0098932">
    <property type="term" value="P:symbiont entry into host cell via disruption of host cell wall peptidoglycan"/>
    <property type="evidence" value="ECO:0007669"/>
    <property type="project" value="UniProtKB-UniRule"/>
</dbReference>
<comment type="subunit">
    <text evidence="1">Homotetramer. Interacts with gp15; after ejection the gp15-gp16 complex composed of a gp15 octamer and a gp16 tetramer probably binds both the viral DNA and the host inner membrane.</text>
</comment>
<protein>
    <recommendedName>
        <fullName evidence="1">Peptidoglycan transglycosylase gp16</fullName>
        <ecNumber evidence="1">4.2.2.n1</ecNumber>
    </recommendedName>
    <alternativeName>
        <fullName evidence="1">Internal core protein gp16</fullName>
    </alternativeName>
</protein>
<dbReference type="CDD" id="cd00254">
    <property type="entry name" value="LT-like"/>
    <property type="match status" value="1"/>
</dbReference>
<feature type="domain" description="Transglycosylase SLT" evidence="3">
    <location>
        <begin position="15"/>
        <end position="127"/>
    </location>
</feature>
<proteinExistence type="inferred from homology"/>
<feature type="region of interest" description="Transglycosylase SLT-type domain" evidence="1">
    <location>
        <begin position="24"/>
        <end position="111"/>
    </location>
</feature>
<keyword evidence="1" id="KW-0929">Antimicrobial</keyword>
<dbReference type="GO" id="GO:0020002">
    <property type="term" value="C:host cell plasma membrane"/>
    <property type="evidence" value="ECO:0007669"/>
    <property type="project" value="UniProtKB-SubCell"/>
</dbReference>
<dbReference type="GO" id="GO:0016787">
    <property type="term" value="F:hydrolase activity"/>
    <property type="evidence" value="ECO:0007669"/>
    <property type="project" value="UniProtKB-KW"/>
</dbReference>
<keyword evidence="1" id="KW-0081">Bacteriolytic enzyme</keyword>
<comment type="domain">
    <text evidence="1">The N-terminus contains the transglycosylase activity. The C-terminus is essential for the viral DNA translocation into the host cytoplasm.</text>
</comment>